<keyword evidence="4" id="KW-0479">Metal-binding</keyword>
<dbReference type="GO" id="GO:0046872">
    <property type="term" value="F:metal ion binding"/>
    <property type="evidence" value="ECO:0007669"/>
    <property type="project" value="UniProtKB-KW"/>
</dbReference>
<dbReference type="OrthoDB" id="3039123at2759"/>
<sequence length="592" mass="64551">MAVRLFLGCSLGLLASVAAAAAAPANGTDPFQLSCLSFQPQTHVYNATLTAREFVPANTNLTFPDNDATCSRASQLVPADICRIALSIPTSNRSSITYEMWLPREWTGRFVATGNGGIDGCVKYEDLAYTSQNGFAAVGSNNGHNGTYGNAFYQNDEVMSDFAWRSLHTITDVGKKLTNLFYQGDITKSYYLGCSLGGRMGIKAAEHFPDDYDGIVAGAPAVDFNNLIAWRASFYPITGAKGSANFISADTWKTTIHNEVLNQCDSIDGAEDGIIEDPTLCHFNPETLLCRGNSTDCLNAVQVGIVRQVFSPFFGLDGGLIFPGMQPGSEELAVSKLYAGAPFSYSEDWFKYVIYDPSWDAATFTALDAAYAELRNPANIRTWPASLARFQRRGGKLLSYHGQQDNQISSFNTPRFYHHLMRGMGYSYADMDAFFRFFRVSGMNHCNSGPGAWVLGQGGGAPAEGIPFDAAHNVLAAMVDWVEKDEAPRTITGTKFVDDEVDNGVAFERRHCLFPRRNTLVGADPTDPDSWECKWAANWWSGPDGGAAEGFGNPWLNGFGDGHGHGHGHGHGPGHDHDHDNDYNRERGHGRP</sequence>
<dbReference type="PANTHER" id="PTHR33938">
    <property type="entry name" value="FERULOYL ESTERASE B-RELATED"/>
    <property type="match status" value="1"/>
</dbReference>
<proteinExistence type="inferred from homology"/>
<name>A0A1J9R3V0_9PEZI</name>
<feature type="region of interest" description="Disordered" evidence="11">
    <location>
        <begin position="551"/>
        <end position="592"/>
    </location>
</feature>
<keyword evidence="8" id="KW-1015">Disulfide bond</keyword>
<keyword evidence="7" id="KW-0106">Calcium</keyword>
<dbReference type="GO" id="GO:0045493">
    <property type="term" value="P:xylan catabolic process"/>
    <property type="evidence" value="ECO:0007669"/>
    <property type="project" value="UniProtKB-KW"/>
</dbReference>
<keyword evidence="13" id="KW-1185">Reference proteome</keyword>
<evidence type="ECO:0000256" key="9">
    <source>
        <dbReference type="ARBA" id="ARBA00034075"/>
    </source>
</evidence>
<dbReference type="EC" id="3.1.1.-" evidence="10"/>
<evidence type="ECO:0000256" key="11">
    <source>
        <dbReference type="SAM" id="MobiDB-lite"/>
    </source>
</evidence>
<dbReference type="InterPro" id="IPR029058">
    <property type="entry name" value="AB_hydrolase_fold"/>
</dbReference>
<dbReference type="PANTHER" id="PTHR33938:SF15">
    <property type="entry name" value="FERULOYL ESTERASE B-RELATED"/>
    <property type="match status" value="1"/>
</dbReference>
<comment type="caution">
    <text evidence="12">The sequence shown here is derived from an EMBL/GenBank/DDBJ whole genome shotgun (WGS) entry which is preliminary data.</text>
</comment>
<feature type="chain" id="PRO_5011810491" description="Carboxylic ester hydrolase" evidence="10">
    <location>
        <begin position="28"/>
        <end position="592"/>
    </location>
</feature>
<comment type="catalytic activity">
    <reaction evidence="9">
        <text>feruloyl-polysaccharide + H2O = ferulate + polysaccharide.</text>
        <dbReference type="EC" id="3.1.1.73"/>
    </reaction>
</comment>
<dbReference type="GeneID" id="31011195"/>
<dbReference type="Pfam" id="PF07519">
    <property type="entry name" value="Tannase"/>
    <property type="match status" value="1"/>
</dbReference>
<evidence type="ECO:0000256" key="4">
    <source>
        <dbReference type="ARBA" id="ARBA00022723"/>
    </source>
</evidence>
<keyword evidence="5 10" id="KW-0732">Signal</keyword>
<evidence type="ECO:0000256" key="10">
    <source>
        <dbReference type="RuleBase" id="RU361238"/>
    </source>
</evidence>
<evidence type="ECO:0000256" key="7">
    <source>
        <dbReference type="ARBA" id="ARBA00022837"/>
    </source>
</evidence>
<organism evidence="12 13">
    <name type="scientific">Diplodia corticola</name>
    <dbReference type="NCBI Taxonomy" id="236234"/>
    <lineage>
        <taxon>Eukaryota</taxon>
        <taxon>Fungi</taxon>
        <taxon>Dikarya</taxon>
        <taxon>Ascomycota</taxon>
        <taxon>Pezizomycotina</taxon>
        <taxon>Dothideomycetes</taxon>
        <taxon>Dothideomycetes incertae sedis</taxon>
        <taxon>Botryosphaeriales</taxon>
        <taxon>Botryosphaeriaceae</taxon>
        <taxon>Diplodia</taxon>
    </lineage>
</organism>
<keyword evidence="6 10" id="KW-0378">Hydrolase</keyword>
<keyword evidence="3" id="KW-0858">Xylan degradation</keyword>
<dbReference type="Gene3D" id="3.40.50.1820">
    <property type="entry name" value="alpha/beta hydrolase"/>
    <property type="match status" value="1"/>
</dbReference>
<dbReference type="EMBL" id="MNUE01000013">
    <property type="protein sequence ID" value="OJD36126.1"/>
    <property type="molecule type" value="Genomic_DNA"/>
</dbReference>
<keyword evidence="3" id="KW-0624">Polysaccharide degradation</keyword>
<dbReference type="GO" id="GO:0030600">
    <property type="term" value="F:feruloyl esterase activity"/>
    <property type="evidence" value="ECO:0007669"/>
    <property type="project" value="UniProtKB-EC"/>
</dbReference>
<evidence type="ECO:0000313" key="12">
    <source>
        <dbReference type="EMBL" id="OJD36126.1"/>
    </source>
</evidence>
<dbReference type="Proteomes" id="UP000183809">
    <property type="component" value="Unassembled WGS sequence"/>
</dbReference>
<evidence type="ECO:0000256" key="3">
    <source>
        <dbReference type="ARBA" id="ARBA00022651"/>
    </source>
</evidence>
<feature type="signal peptide" evidence="10">
    <location>
        <begin position="1"/>
        <end position="27"/>
    </location>
</feature>
<reference evidence="12 13" key="1">
    <citation type="submission" date="2016-10" db="EMBL/GenBank/DDBJ databases">
        <title>Proteomics and genomics reveal pathogen-plant mechanisms compatible with a hemibiotrophic lifestyle of Diplodia corticola.</title>
        <authorList>
            <person name="Fernandes I."/>
            <person name="De Jonge R."/>
            <person name="Van De Peer Y."/>
            <person name="Devreese B."/>
            <person name="Alves A."/>
            <person name="Esteves A.C."/>
        </authorList>
    </citation>
    <scope>NUCLEOTIDE SEQUENCE [LARGE SCALE GENOMIC DNA]</scope>
    <source>
        <strain evidence="12 13">CBS 112549</strain>
    </source>
</reference>
<evidence type="ECO:0000313" key="13">
    <source>
        <dbReference type="Proteomes" id="UP000183809"/>
    </source>
</evidence>
<accession>A0A1J9R3V0</accession>
<protein>
    <recommendedName>
        <fullName evidence="10">Carboxylic ester hydrolase</fullName>
        <ecNumber evidence="10">3.1.1.-</ecNumber>
    </recommendedName>
</protein>
<evidence type="ECO:0000256" key="5">
    <source>
        <dbReference type="ARBA" id="ARBA00022729"/>
    </source>
</evidence>
<comment type="similarity">
    <text evidence="1 10">Belongs to the tannase family.</text>
</comment>
<dbReference type="InterPro" id="IPR011118">
    <property type="entry name" value="Tannase/feruloyl_esterase"/>
</dbReference>
<evidence type="ECO:0000256" key="8">
    <source>
        <dbReference type="ARBA" id="ARBA00023157"/>
    </source>
</evidence>
<evidence type="ECO:0000256" key="6">
    <source>
        <dbReference type="ARBA" id="ARBA00022801"/>
    </source>
</evidence>
<dbReference type="AlphaFoldDB" id="A0A1J9R3V0"/>
<feature type="compositionally biased region" description="Basic and acidic residues" evidence="11">
    <location>
        <begin position="573"/>
        <end position="592"/>
    </location>
</feature>
<keyword evidence="3" id="KW-0119">Carbohydrate metabolism</keyword>
<evidence type="ECO:0000256" key="2">
    <source>
        <dbReference type="ARBA" id="ARBA00022487"/>
    </source>
</evidence>
<dbReference type="RefSeq" id="XP_020132386.1">
    <property type="nucleotide sequence ID" value="XM_020270936.1"/>
</dbReference>
<keyword evidence="2" id="KW-0719">Serine esterase</keyword>
<evidence type="ECO:0000256" key="1">
    <source>
        <dbReference type="ARBA" id="ARBA00006249"/>
    </source>
</evidence>
<gene>
    <name evidence="12" type="ORF">BKCO1_1300053</name>
</gene>
<dbReference type="SUPFAM" id="SSF53474">
    <property type="entry name" value="alpha/beta-Hydrolases"/>
    <property type="match status" value="1"/>
</dbReference>